<dbReference type="Proteomes" id="UP000474159">
    <property type="component" value="Unassembled WGS sequence"/>
</dbReference>
<dbReference type="InterPro" id="IPR012337">
    <property type="entry name" value="RNaseH-like_sf"/>
</dbReference>
<evidence type="ECO:0000256" key="1">
    <source>
        <dbReference type="SAM" id="MobiDB-lite"/>
    </source>
</evidence>
<feature type="compositionally biased region" description="Acidic residues" evidence="1">
    <location>
        <begin position="732"/>
        <end position="744"/>
    </location>
</feature>
<protein>
    <submittedName>
        <fullName evidence="3">DDE-type integrase/transposase/recombinase</fullName>
    </submittedName>
</protein>
<reference evidence="3 4" key="1">
    <citation type="submission" date="2019-09" db="EMBL/GenBank/DDBJ databases">
        <title>YIM 48816 draft genome.</title>
        <authorList>
            <person name="Jiang L."/>
        </authorList>
    </citation>
    <scope>NUCLEOTIDE SEQUENCE [LARGE SCALE GENOMIC DNA]</scope>
    <source>
        <strain evidence="3 4">YIM 48816</strain>
    </source>
</reference>
<keyword evidence="4" id="KW-1185">Reference proteome</keyword>
<dbReference type="OrthoDB" id="5287589at2"/>
<dbReference type="Gene3D" id="3.30.420.10">
    <property type="entry name" value="Ribonuclease H-like superfamily/Ribonuclease H"/>
    <property type="match status" value="1"/>
</dbReference>
<dbReference type="RefSeq" id="WP_151002475.1">
    <property type="nucleotide sequence ID" value="NZ_VZZK01000027.1"/>
</dbReference>
<dbReference type="SUPFAM" id="SSF53098">
    <property type="entry name" value="Ribonuclease H-like"/>
    <property type="match status" value="1"/>
</dbReference>
<evidence type="ECO:0000313" key="4">
    <source>
        <dbReference type="Proteomes" id="UP000474159"/>
    </source>
</evidence>
<dbReference type="GO" id="GO:0015074">
    <property type="term" value="P:DNA integration"/>
    <property type="evidence" value="ECO:0007669"/>
    <property type="project" value="InterPro"/>
</dbReference>
<dbReference type="InterPro" id="IPR001584">
    <property type="entry name" value="Integrase_cat-core"/>
</dbReference>
<feature type="domain" description="Integrase catalytic" evidence="2">
    <location>
        <begin position="314"/>
        <end position="518"/>
    </location>
</feature>
<dbReference type="EMBL" id="VZZK01000027">
    <property type="protein sequence ID" value="KAB1076737.1"/>
    <property type="molecule type" value="Genomic_DNA"/>
</dbReference>
<dbReference type="GO" id="GO:0003676">
    <property type="term" value="F:nucleic acid binding"/>
    <property type="evidence" value="ECO:0007669"/>
    <property type="project" value="InterPro"/>
</dbReference>
<dbReference type="AlphaFoldDB" id="A0A6L3ST51"/>
<accession>A0A6L3ST51</accession>
<feature type="compositionally biased region" description="Low complexity" evidence="1">
    <location>
        <begin position="710"/>
        <end position="722"/>
    </location>
</feature>
<proteinExistence type="predicted"/>
<gene>
    <name evidence="3" type="ORF">F6X53_21850</name>
</gene>
<name>A0A6L3ST51_9HYPH</name>
<evidence type="ECO:0000313" key="3">
    <source>
        <dbReference type="EMBL" id="KAB1076737.1"/>
    </source>
</evidence>
<comment type="caution">
    <text evidence="3">The sequence shown here is derived from an EMBL/GenBank/DDBJ whole genome shotgun (WGS) entry which is preliminary data.</text>
</comment>
<evidence type="ECO:0000259" key="2">
    <source>
        <dbReference type="PROSITE" id="PS50994"/>
    </source>
</evidence>
<sequence>MQAVTACTKVLFDPRDRIGIRRVQYRCIESDDTGHIFARVEDARLKEAFTHQQIAVAQDEPDYRYDRLWFSQSKAKALLHSDVVRLFDIPDRERPKVMWKWEFCKLFLQLEKHGCFTRSPTDMDDAAVEINKTVSKLDCARVAPQRKSPKALPPKPDAKPRKPRAGMGEFIRNPPCGRQLLRWVLKFEEGEHDPTILRDGYRWSGNFGLKLAVEAYDLMVKRAVEYAGENAPPKSSLYDLLKADIEALNTGRASKDLPVVACPSRVRFDEEVDALDPFLVDIGRKTLESARRKAVMVGEGFVVDRIGLRVELDEWEVPLMKLLVKASIWETLSKKLRKKIERSRWWLSIAVDCASRVILGMRLTQSPHADGALTTLHMCFVDKKPFADAVGALTPWDMRTGILELATDTGASYYSDVFRAAVSDTGATFNNPPTGLPWLRPFVERLFGSVHTRLVSRFTGRTFENVVAKGDYEPELRASLNPEEFAWAVVRYVVDEYHNRRHEGLGGRTPRNAWAEMAGAYGTIPVPDPHTLRCSFGIPLTRKVTSEGLRVLGVHYQSEEIQQALRDGVEEIKLRINPLDLGRASVWVNGAWREAKCRRRGLVGVSLETWIATAMDLRRRYANAARMSEPVVLASIRAIEQMNKAAIARAGIGAIIPSTETVERAEADLTLGFVLPDDDDEEPSSQHGAPADLFAGVIPVGGQAPDMSEPAPTSRPRTSNPRPVSPLPPDPPVDEDASDDFEIE</sequence>
<dbReference type="PROSITE" id="PS50994">
    <property type="entry name" value="INTEGRASE"/>
    <property type="match status" value="1"/>
</dbReference>
<feature type="region of interest" description="Disordered" evidence="1">
    <location>
        <begin position="674"/>
        <end position="744"/>
    </location>
</feature>
<organism evidence="3 4">
    <name type="scientific">Methylobacterium soli</name>
    <dbReference type="NCBI Taxonomy" id="553447"/>
    <lineage>
        <taxon>Bacteria</taxon>
        <taxon>Pseudomonadati</taxon>
        <taxon>Pseudomonadota</taxon>
        <taxon>Alphaproteobacteria</taxon>
        <taxon>Hyphomicrobiales</taxon>
        <taxon>Methylobacteriaceae</taxon>
        <taxon>Methylobacterium</taxon>
    </lineage>
</organism>
<feature type="region of interest" description="Disordered" evidence="1">
    <location>
        <begin position="143"/>
        <end position="169"/>
    </location>
</feature>
<dbReference type="InterPro" id="IPR036397">
    <property type="entry name" value="RNaseH_sf"/>
</dbReference>